<proteinExistence type="predicted"/>
<organism evidence="1">
    <name type="scientific">uncultured Caudovirales phage</name>
    <dbReference type="NCBI Taxonomy" id="2100421"/>
    <lineage>
        <taxon>Viruses</taxon>
        <taxon>Duplodnaviria</taxon>
        <taxon>Heunggongvirae</taxon>
        <taxon>Uroviricota</taxon>
        <taxon>Caudoviricetes</taxon>
        <taxon>Peduoviridae</taxon>
        <taxon>Maltschvirus</taxon>
        <taxon>Maltschvirus maltsch</taxon>
    </lineage>
</organism>
<protein>
    <submittedName>
        <fullName evidence="1">Uncharacterized protein</fullName>
    </submittedName>
</protein>
<reference evidence="1" key="1">
    <citation type="submission" date="2020-04" db="EMBL/GenBank/DDBJ databases">
        <authorList>
            <person name="Chiriac C."/>
            <person name="Salcher M."/>
            <person name="Ghai R."/>
            <person name="Kavagutti S V."/>
        </authorList>
    </citation>
    <scope>NUCLEOTIDE SEQUENCE</scope>
</reference>
<name>A0A6J5M3R8_9CAUD</name>
<dbReference type="EMBL" id="LR796380">
    <property type="protein sequence ID" value="CAB4140862.1"/>
    <property type="molecule type" value="Genomic_DNA"/>
</dbReference>
<accession>A0A6J5M3R8</accession>
<evidence type="ECO:0000313" key="1">
    <source>
        <dbReference type="EMBL" id="CAB4140862.1"/>
    </source>
</evidence>
<gene>
    <name evidence="1" type="ORF">UFOVP395_197</name>
</gene>
<sequence length="79" mass="9659">MTDDVKFCKDCKFFKVGWFDKLIGFNKFGHCTKMWHDCVDEERYYLVNGIKHENKEFYFASTVRTYYCGKDAQWYEPKK</sequence>